<dbReference type="Proteomes" id="UP000007015">
    <property type="component" value="Chromosome 4"/>
</dbReference>
<dbReference type="InterPro" id="IPR058594">
    <property type="entry name" value="PB1-like_dom_pln"/>
</dbReference>
<evidence type="ECO:0000313" key="3">
    <source>
        <dbReference type="EMBL" id="EEC78237.1"/>
    </source>
</evidence>
<dbReference type="Gramene" id="BGIOSGA014112-TA">
    <property type="protein sequence ID" value="BGIOSGA014112-PA"/>
    <property type="gene ID" value="BGIOSGA014112"/>
</dbReference>
<dbReference type="Pfam" id="PF26130">
    <property type="entry name" value="PB1-like"/>
    <property type="match status" value="1"/>
</dbReference>
<name>B8ARE9_ORYSI</name>
<sequence>MVARLRRLGGDAPVYGDGSDEFTVKVHHGGFFVGHGNLRSYLNGKVSWFDNVEIDTWSPLWLDQFVEDLGYLRTPTLKIYWLLPGKDISDGLRVVVSDTDTNVMASMVEKFRTLVVYIDHDDKVAGIDWDDIIDNPVEVESLATWKWFLETLKNDLGIENTYPWTIMTDKQKGLILAVQQDVIDEHIAASQTSSQLLSQLGSTVFSQMADQPNQSSVLSQQLGPLPDPAFIMSNIPSARPAPLTTNTKLGKSVALKKRKTTTGNKKSASAASKKKPAPGIGTN</sequence>
<dbReference type="EMBL" id="CM000129">
    <property type="protein sequence ID" value="EEC78237.1"/>
    <property type="molecule type" value="Genomic_DNA"/>
</dbReference>
<feature type="region of interest" description="Disordered" evidence="1">
    <location>
        <begin position="234"/>
        <end position="283"/>
    </location>
</feature>
<reference evidence="3 4" key="1">
    <citation type="journal article" date="2005" name="PLoS Biol.">
        <title>The genomes of Oryza sativa: a history of duplications.</title>
        <authorList>
            <person name="Yu J."/>
            <person name="Wang J."/>
            <person name="Lin W."/>
            <person name="Li S."/>
            <person name="Li H."/>
            <person name="Zhou J."/>
            <person name="Ni P."/>
            <person name="Dong W."/>
            <person name="Hu S."/>
            <person name="Zeng C."/>
            <person name="Zhang J."/>
            <person name="Zhang Y."/>
            <person name="Li R."/>
            <person name="Xu Z."/>
            <person name="Li S."/>
            <person name="Li X."/>
            <person name="Zheng H."/>
            <person name="Cong L."/>
            <person name="Lin L."/>
            <person name="Yin J."/>
            <person name="Geng J."/>
            <person name="Li G."/>
            <person name="Shi J."/>
            <person name="Liu J."/>
            <person name="Lv H."/>
            <person name="Li J."/>
            <person name="Wang J."/>
            <person name="Deng Y."/>
            <person name="Ran L."/>
            <person name="Shi X."/>
            <person name="Wang X."/>
            <person name="Wu Q."/>
            <person name="Li C."/>
            <person name="Ren X."/>
            <person name="Wang J."/>
            <person name="Wang X."/>
            <person name="Li D."/>
            <person name="Liu D."/>
            <person name="Zhang X."/>
            <person name="Ji Z."/>
            <person name="Zhao W."/>
            <person name="Sun Y."/>
            <person name="Zhang Z."/>
            <person name="Bao J."/>
            <person name="Han Y."/>
            <person name="Dong L."/>
            <person name="Ji J."/>
            <person name="Chen P."/>
            <person name="Wu S."/>
            <person name="Liu J."/>
            <person name="Xiao Y."/>
            <person name="Bu D."/>
            <person name="Tan J."/>
            <person name="Yang L."/>
            <person name="Ye C."/>
            <person name="Zhang J."/>
            <person name="Xu J."/>
            <person name="Zhou Y."/>
            <person name="Yu Y."/>
            <person name="Zhang B."/>
            <person name="Zhuang S."/>
            <person name="Wei H."/>
            <person name="Liu B."/>
            <person name="Lei M."/>
            <person name="Yu H."/>
            <person name="Li Y."/>
            <person name="Xu H."/>
            <person name="Wei S."/>
            <person name="He X."/>
            <person name="Fang L."/>
            <person name="Zhang Z."/>
            <person name="Zhang Y."/>
            <person name="Huang X."/>
            <person name="Su Z."/>
            <person name="Tong W."/>
            <person name="Li J."/>
            <person name="Tong Z."/>
            <person name="Li S."/>
            <person name="Ye J."/>
            <person name="Wang L."/>
            <person name="Fang L."/>
            <person name="Lei T."/>
            <person name="Chen C."/>
            <person name="Chen H."/>
            <person name="Xu Z."/>
            <person name="Li H."/>
            <person name="Huang H."/>
            <person name="Zhang F."/>
            <person name="Xu H."/>
            <person name="Li N."/>
            <person name="Zhao C."/>
            <person name="Li S."/>
            <person name="Dong L."/>
            <person name="Huang Y."/>
            <person name="Li L."/>
            <person name="Xi Y."/>
            <person name="Qi Q."/>
            <person name="Li W."/>
            <person name="Zhang B."/>
            <person name="Hu W."/>
            <person name="Zhang Y."/>
            <person name="Tian X."/>
            <person name="Jiao Y."/>
            <person name="Liang X."/>
            <person name="Jin J."/>
            <person name="Gao L."/>
            <person name="Zheng W."/>
            <person name="Hao B."/>
            <person name="Liu S."/>
            <person name="Wang W."/>
            <person name="Yuan L."/>
            <person name="Cao M."/>
            <person name="McDermott J."/>
            <person name="Samudrala R."/>
            <person name="Wang J."/>
            <person name="Wong G.K."/>
            <person name="Yang H."/>
        </authorList>
    </citation>
    <scope>NUCLEOTIDE SEQUENCE [LARGE SCALE GENOMIC DNA]</scope>
    <source>
        <strain evidence="4">cv. 93-11</strain>
    </source>
</reference>
<evidence type="ECO:0000259" key="2">
    <source>
        <dbReference type="Pfam" id="PF26130"/>
    </source>
</evidence>
<accession>B8ARE9</accession>
<proteinExistence type="predicted"/>
<feature type="domain" description="PB1-like" evidence="2">
    <location>
        <begin position="19"/>
        <end position="120"/>
    </location>
</feature>
<dbReference type="AlphaFoldDB" id="B8ARE9"/>
<evidence type="ECO:0000256" key="1">
    <source>
        <dbReference type="SAM" id="MobiDB-lite"/>
    </source>
</evidence>
<gene>
    <name evidence="3" type="ORF">OsI_17885</name>
</gene>
<keyword evidence="4" id="KW-1185">Reference proteome</keyword>
<protein>
    <recommendedName>
        <fullName evidence="2">PB1-like domain-containing protein</fullName>
    </recommendedName>
</protein>
<dbReference type="HOGENOM" id="CLU_006767_9_1_1"/>
<organism evidence="3 4">
    <name type="scientific">Oryza sativa subsp. indica</name>
    <name type="common">Rice</name>
    <dbReference type="NCBI Taxonomy" id="39946"/>
    <lineage>
        <taxon>Eukaryota</taxon>
        <taxon>Viridiplantae</taxon>
        <taxon>Streptophyta</taxon>
        <taxon>Embryophyta</taxon>
        <taxon>Tracheophyta</taxon>
        <taxon>Spermatophyta</taxon>
        <taxon>Magnoliopsida</taxon>
        <taxon>Liliopsida</taxon>
        <taxon>Poales</taxon>
        <taxon>Poaceae</taxon>
        <taxon>BOP clade</taxon>
        <taxon>Oryzoideae</taxon>
        <taxon>Oryzeae</taxon>
        <taxon>Oryzinae</taxon>
        <taxon>Oryza</taxon>
        <taxon>Oryza sativa</taxon>
    </lineage>
</organism>
<evidence type="ECO:0000313" key="4">
    <source>
        <dbReference type="Proteomes" id="UP000007015"/>
    </source>
</evidence>